<dbReference type="GO" id="GO:0005634">
    <property type="term" value="C:nucleus"/>
    <property type="evidence" value="ECO:0007669"/>
    <property type="project" value="UniProtKB-SubCell"/>
</dbReference>
<dbReference type="GO" id="GO:0031262">
    <property type="term" value="C:Ndc80 complex"/>
    <property type="evidence" value="ECO:0007669"/>
    <property type="project" value="TreeGrafter"/>
</dbReference>
<proteinExistence type="inferred from homology"/>
<keyword evidence="4 10" id="KW-0498">Mitosis</keyword>
<evidence type="ECO:0000256" key="8">
    <source>
        <dbReference type="ARBA" id="ARBA00023306"/>
    </source>
</evidence>
<keyword evidence="13" id="KW-1185">Reference proteome</keyword>
<keyword evidence="6 11" id="KW-0175">Coiled coil</keyword>
<dbReference type="EMBL" id="MU150242">
    <property type="protein sequence ID" value="KAF9466322.1"/>
    <property type="molecule type" value="Genomic_DNA"/>
</dbReference>
<dbReference type="AlphaFoldDB" id="A0A9P5Y9Z0"/>
<sequence length="195" mass="21746">MSIDVHEAIRAIRDMLPIIDPEEDYLTIVAAEEKIASSEARRKKEIEEAYTNLKALSKVLEAARVSSTRPASVPSAETHTSVLNELDGNRLSLAKSISDAEGSVISREAELAALKEEARRLEGYDPAVEHERELNGTTLRLRMYKGLGFEPILDKHGKLVKMLIRAQSGDIHTVEFTDDKTDAEYTRLLWKLASS</sequence>
<evidence type="ECO:0000256" key="3">
    <source>
        <dbReference type="ARBA" id="ARBA00022618"/>
    </source>
</evidence>
<organism evidence="12 13">
    <name type="scientific">Collybia nuda</name>
    <dbReference type="NCBI Taxonomy" id="64659"/>
    <lineage>
        <taxon>Eukaryota</taxon>
        <taxon>Fungi</taxon>
        <taxon>Dikarya</taxon>
        <taxon>Basidiomycota</taxon>
        <taxon>Agaricomycotina</taxon>
        <taxon>Agaricomycetes</taxon>
        <taxon>Agaricomycetidae</taxon>
        <taxon>Agaricales</taxon>
        <taxon>Tricholomatineae</taxon>
        <taxon>Clitocybaceae</taxon>
        <taxon>Collybia</taxon>
    </lineage>
</organism>
<gene>
    <name evidence="12" type="ORF">BDZ94DRAFT_1213036</name>
</gene>
<evidence type="ECO:0000313" key="13">
    <source>
        <dbReference type="Proteomes" id="UP000807353"/>
    </source>
</evidence>
<keyword evidence="2 10" id="KW-0158">Chromosome</keyword>
<evidence type="ECO:0000256" key="4">
    <source>
        <dbReference type="ARBA" id="ARBA00022776"/>
    </source>
</evidence>
<dbReference type="GO" id="GO:0051301">
    <property type="term" value="P:cell division"/>
    <property type="evidence" value="ECO:0007669"/>
    <property type="project" value="UniProtKB-UniRule"/>
</dbReference>
<protein>
    <recommendedName>
        <fullName evidence="10">Kinetochore protein Spc24</fullName>
    </recommendedName>
</protein>
<keyword evidence="5 10" id="KW-0995">Kinetochore</keyword>
<dbReference type="InterPro" id="IPR013252">
    <property type="entry name" value="Ndc80_Spc24"/>
</dbReference>
<evidence type="ECO:0000256" key="1">
    <source>
        <dbReference type="ARBA" id="ARBA00007804"/>
    </source>
</evidence>
<comment type="function">
    <text evidence="10">Acts as a component of the essential kinetochore-associated NDC80 complex, which is required for chromosome segregation and spindle checkpoint activity.</text>
</comment>
<comment type="caution">
    <text evidence="12">The sequence shown here is derived from an EMBL/GenBank/DDBJ whole genome shotgun (WGS) entry which is preliminary data.</text>
</comment>
<dbReference type="PANTHER" id="PTHR22142">
    <property type="match status" value="1"/>
</dbReference>
<evidence type="ECO:0000256" key="11">
    <source>
        <dbReference type="SAM" id="Coils"/>
    </source>
</evidence>
<name>A0A9P5Y9Z0_9AGAR</name>
<evidence type="ECO:0000256" key="9">
    <source>
        <dbReference type="ARBA" id="ARBA00023328"/>
    </source>
</evidence>
<dbReference type="Proteomes" id="UP000807353">
    <property type="component" value="Unassembled WGS sequence"/>
</dbReference>
<dbReference type="CDD" id="cd11565">
    <property type="entry name" value="RWD_Spc24"/>
    <property type="match status" value="1"/>
</dbReference>
<dbReference type="OrthoDB" id="3344830at2759"/>
<comment type="subcellular location">
    <subcellularLocation>
        <location evidence="10">Nucleus</location>
    </subcellularLocation>
    <subcellularLocation>
        <location evidence="10">Chromosome</location>
        <location evidence="10">Centromere</location>
        <location evidence="10">Kinetochore</location>
    </subcellularLocation>
</comment>
<keyword evidence="7 10" id="KW-0539">Nucleus</keyword>
<evidence type="ECO:0000256" key="2">
    <source>
        <dbReference type="ARBA" id="ARBA00022454"/>
    </source>
</evidence>
<dbReference type="PANTHER" id="PTHR22142:SF2">
    <property type="entry name" value="KINETOCHORE PROTEIN SPC24"/>
    <property type="match status" value="1"/>
</dbReference>
<evidence type="ECO:0000256" key="5">
    <source>
        <dbReference type="ARBA" id="ARBA00022838"/>
    </source>
</evidence>
<feature type="coiled-coil region" evidence="11">
    <location>
        <begin position="28"/>
        <end position="63"/>
    </location>
</feature>
<evidence type="ECO:0000256" key="7">
    <source>
        <dbReference type="ARBA" id="ARBA00023242"/>
    </source>
</evidence>
<keyword evidence="9 10" id="KW-0137">Centromere</keyword>
<evidence type="ECO:0000256" key="10">
    <source>
        <dbReference type="RuleBase" id="RU368011"/>
    </source>
</evidence>
<dbReference type="GO" id="GO:0007059">
    <property type="term" value="P:chromosome segregation"/>
    <property type="evidence" value="ECO:0007669"/>
    <property type="project" value="TreeGrafter"/>
</dbReference>
<evidence type="ECO:0000256" key="6">
    <source>
        <dbReference type="ARBA" id="ARBA00023054"/>
    </source>
</evidence>
<comment type="subunit">
    <text evidence="10">Component of the NDC80 complex.</text>
</comment>
<dbReference type="GO" id="GO:0008017">
    <property type="term" value="F:microtubule binding"/>
    <property type="evidence" value="ECO:0007669"/>
    <property type="project" value="TreeGrafter"/>
</dbReference>
<evidence type="ECO:0000313" key="12">
    <source>
        <dbReference type="EMBL" id="KAF9466322.1"/>
    </source>
</evidence>
<dbReference type="Pfam" id="PF08286">
    <property type="entry name" value="Spc24"/>
    <property type="match status" value="1"/>
</dbReference>
<comment type="similarity">
    <text evidence="1 10">Belongs to the SPC24 family.</text>
</comment>
<accession>A0A9P5Y9Z0</accession>
<reference evidence="12" key="1">
    <citation type="submission" date="2020-11" db="EMBL/GenBank/DDBJ databases">
        <authorList>
            <consortium name="DOE Joint Genome Institute"/>
            <person name="Ahrendt S."/>
            <person name="Riley R."/>
            <person name="Andreopoulos W."/>
            <person name="Labutti K."/>
            <person name="Pangilinan J."/>
            <person name="Ruiz-Duenas F.J."/>
            <person name="Barrasa J.M."/>
            <person name="Sanchez-Garcia M."/>
            <person name="Camarero S."/>
            <person name="Miyauchi S."/>
            <person name="Serrano A."/>
            <person name="Linde D."/>
            <person name="Babiker R."/>
            <person name="Drula E."/>
            <person name="Ayuso-Fernandez I."/>
            <person name="Pacheco R."/>
            <person name="Padilla G."/>
            <person name="Ferreira P."/>
            <person name="Barriuso J."/>
            <person name="Kellner H."/>
            <person name="Castanera R."/>
            <person name="Alfaro M."/>
            <person name="Ramirez L."/>
            <person name="Pisabarro A.G."/>
            <person name="Kuo A."/>
            <person name="Tritt A."/>
            <person name="Lipzen A."/>
            <person name="He G."/>
            <person name="Yan M."/>
            <person name="Ng V."/>
            <person name="Cullen D."/>
            <person name="Martin F."/>
            <person name="Rosso M.-N."/>
            <person name="Henrissat B."/>
            <person name="Hibbett D."/>
            <person name="Martinez A.T."/>
            <person name="Grigoriev I.V."/>
        </authorList>
    </citation>
    <scope>NUCLEOTIDE SEQUENCE</scope>
    <source>
        <strain evidence="12">CBS 247.69</strain>
    </source>
</reference>
<keyword evidence="3 10" id="KW-0132">Cell division</keyword>
<keyword evidence="8 10" id="KW-0131">Cell cycle</keyword>